<comment type="caution">
    <text evidence="1">The sequence shown here is derived from an EMBL/GenBank/DDBJ whole genome shotgun (WGS) entry which is preliminary data.</text>
</comment>
<organism evidence="1">
    <name type="scientific">Meiothermus ruber</name>
    <dbReference type="NCBI Taxonomy" id="277"/>
    <lineage>
        <taxon>Bacteria</taxon>
        <taxon>Thermotogati</taxon>
        <taxon>Deinococcota</taxon>
        <taxon>Deinococci</taxon>
        <taxon>Thermales</taxon>
        <taxon>Thermaceae</taxon>
        <taxon>Meiothermus</taxon>
    </lineage>
</organism>
<dbReference type="EMBL" id="DSWI01000025">
    <property type="protein sequence ID" value="HFG21206.1"/>
    <property type="molecule type" value="Genomic_DNA"/>
</dbReference>
<dbReference type="AlphaFoldDB" id="A0A7C3DE45"/>
<proteinExistence type="predicted"/>
<gene>
    <name evidence="1" type="ORF">ENS82_10945</name>
</gene>
<protein>
    <submittedName>
        <fullName evidence="1">Uncharacterized protein</fullName>
    </submittedName>
</protein>
<evidence type="ECO:0000313" key="1">
    <source>
        <dbReference type="EMBL" id="HFG21206.1"/>
    </source>
</evidence>
<accession>A0A7C3DE45</accession>
<sequence>MVHLDSPIYYLGSLEQPLLIQTGPPLALLFTSCDIVRQFPSAVTGLAGLEVQEAVDWRAKEELFKNLLLHGIEAYLLDPSPNQPLRAQAHAVRAALVYVQSHKTQTACL</sequence>
<reference evidence="1" key="1">
    <citation type="journal article" date="2020" name="mSystems">
        <title>Genome- and Community-Level Interaction Insights into Carbon Utilization and Element Cycling Functions of Hydrothermarchaeota in Hydrothermal Sediment.</title>
        <authorList>
            <person name="Zhou Z."/>
            <person name="Liu Y."/>
            <person name="Xu W."/>
            <person name="Pan J."/>
            <person name="Luo Z.H."/>
            <person name="Li M."/>
        </authorList>
    </citation>
    <scope>NUCLEOTIDE SEQUENCE [LARGE SCALE GENOMIC DNA]</scope>
    <source>
        <strain evidence="1">SpSt-524</strain>
    </source>
</reference>
<name>A0A7C3DE45_MEIRU</name>